<evidence type="ECO:0000313" key="1">
    <source>
        <dbReference type="EMBL" id="GAA5497588.1"/>
    </source>
</evidence>
<sequence>MVVTDGYASGEQLLGGACSLCSLHAVDVDGHGGSAADSHDVVPVAVVHRSRGGQVHLVAAVVDEVGHRTIGVHVEHVLTLVADATRIALLDHDSCGVEAGCRLHMGGDSVVTGSQDGCSSSRIETVVHTVEGSFAAVEGDVIDAGVEAAAGVVQSCGRTNCLVKVPPAVESGVGGIRGALGISQVGAYGHFQHIGEAIAVGVAAVRITSDRHFLGVGESVTITVAGSVGRRNRAEVGDFPFVGQAVTVGVVVGNVVDGDTYAGCIGETSTVSYFDGERVAASRFVVEASRSGDYTSSAIDRKRTVVAGSDRISHGVTCIRVSGSHRSHGGTDSCIFVDVAAGAVCHRSLIHIGHVHGNGRCVCDGAITHFHGQHVLSSGLVVEGCGRGDFTGGGVDRELSAAIASCDAVGKSITGIRISRTDRTD</sequence>
<organism evidence="1 2">
    <name type="scientific">Rubritalea halochordaticola</name>
    <dbReference type="NCBI Taxonomy" id="714537"/>
    <lineage>
        <taxon>Bacteria</taxon>
        <taxon>Pseudomonadati</taxon>
        <taxon>Verrucomicrobiota</taxon>
        <taxon>Verrucomicrobiia</taxon>
        <taxon>Verrucomicrobiales</taxon>
        <taxon>Rubritaleaceae</taxon>
        <taxon>Rubritalea</taxon>
    </lineage>
</organism>
<protein>
    <submittedName>
        <fullName evidence="1">Uncharacterized protein</fullName>
    </submittedName>
</protein>
<name>A0ABP9V4I6_9BACT</name>
<proteinExistence type="predicted"/>
<gene>
    <name evidence="1" type="ORF">Rhal01_03784</name>
</gene>
<dbReference type="EMBL" id="BAABRL010000017">
    <property type="protein sequence ID" value="GAA5497588.1"/>
    <property type="molecule type" value="Genomic_DNA"/>
</dbReference>
<reference evidence="1 2" key="1">
    <citation type="submission" date="2024-02" db="EMBL/GenBank/DDBJ databases">
        <title>Rubritalea halochordaticola NBRC 107102.</title>
        <authorList>
            <person name="Ichikawa N."/>
            <person name="Katano-Makiyama Y."/>
            <person name="Hidaka K."/>
        </authorList>
    </citation>
    <scope>NUCLEOTIDE SEQUENCE [LARGE SCALE GENOMIC DNA]</scope>
    <source>
        <strain evidence="1 2">NBRC 107102</strain>
    </source>
</reference>
<accession>A0ABP9V4I6</accession>
<dbReference type="Proteomes" id="UP001424741">
    <property type="component" value="Unassembled WGS sequence"/>
</dbReference>
<comment type="caution">
    <text evidence="1">The sequence shown here is derived from an EMBL/GenBank/DDBJ whole genome shotgun (WGS) entry which is preliminary data.</text>
</comment>
<evidence type="ECO:0000313" key="2">
    <source>
        <dbReference type="Proteomes" id="UP001424741"/>
    </source>
</evidence>
<keyword evidence="2" id="KW-1185">Reference proteome</keyword>